<dbReference type="RefSeq" id="WP_218474897.1">
    <property type="nucleotide sequence ID" value="NZ_BAABJN010000001.1"/>
</dbReference>
<dbReference type="EMBL" id="CP078145">
    <property type="protein sequence ID" value="QXN93120.1"/>
    <property type="molecule type" value="Genomic_DNA"/>
</dbReference>
<name>A0ABX8RXJ3_NOCIO</name>
<dbReference type="InterPro" id="IPR002557">
    <property type="entry name" value="Chitin-bd_dom"/>
</dbReference>
<dbReference type="Proteomes" id="UP000694257">
    <property type="component" value="Chromosome"/>
</dbReference>
<reference evidence="2 3" key="1">
    <citation type="submission" date="2021-07" db="EMBL/GenBank/DDBJ databases">
        <title>Whole Genome Sequence of Nocardia Iowensis.</title>
        <authorList>
            <person name="Lamm A."/>
            <person name="Collins-Fairclough A.M."/>
            <person name="Bunk B."/>
            <person name="Sproer C."/>
        </authorList>
    </citation>
    <scope>NUCLEOTIDE SEQUENCE [LARGE SCALE GENOMIC DNA]</scope>
    <source>
        <strain evidence="2 3">NRRL 5646</strain>
    </source>
</reference>
<keyword evidence="3" id="KW-1185">Reference proteome</keyword>
<evidence type="ECO:0000259" key="1">
    <source>
        <dbReference type="Pfam" id="PF01607"/>
    </source>
</evidence>
<organism evidence="2 3">
    <name type="scientific">Nocardia iowensis</name>
    <dbReference type="NCBI Taxonomy" id="204891"/>
    <lineage>
        <taxon>Bacteria</taxon>
        <taxon>Bacillati</taxon>
        <taxon>Actinomycetota</taxon>
        <taxon>Actinomycetes</taxon>
        <taxon>Mycobacteriales</taxon>
        <taxon>Nocardiaceae</taxon>
        <taxon>Nocardia</taxon>
    </lineage>
</organism>
<evidence type="ECO:0000313" key="2">
    <source>
        <dbReference type="EMBL" id="QXN93120.1"/>
    </source>
</evidence>
<gene>
    <name evidence="2" type="ORF">KV110_08455</name>
</gene>
<feature type="domain" description="Chitin-binding type-2" evidence="1">
    <location>
        <begin position="69"/>
        <end position="117"/>
    </location>
</feature>
<evidence type="ECO:0000313" key="3">
    <source>
        <dbReference type="Proteomes" id="UP000694257"/>
    </source>
</evidence>
<sequence length="121" mass="13204">MKRNSLVCRTGVLAAGTVVAVLPSLGVATMTLGTMAAVDLPEGAGRDIAVRQYQVIPIETVSDFCAGHNRGDGYYAHPHDKAVFYRCIDSGNQRVATYQFRCPDKAWYDADRLVCVARVPR</sequence>
<proteinExistence type="predicted"/>
<protein>
    <submittedName>
        <fullName evidence="2">Chitin binding domain-containing protein</fullName>
    </submittedName>
</protein>
<dbReference type="Pfam" id="PF01607">
    <property type="entry name" value="CBM_14"/>
    <property type="match status" value="1"/>
</dbReference>
<accession>A0ABX8RXJ3</accession>